<keyword evidence="1" id="KW-1133">Transmembrane helix</keyword>
<feature type="transmembrane region" description="Helical" evidence="1">
    <location>
        <begin position="7"/>
        <end position="27"/>
    </location>
</feature>
<keyword evidence="1" id="KW-0472">Membrane</keyword>
<accession>A0ABU9XD81</accession>
<protein>
    <recommendedName>
        <fullName evidence="4">DUF3139 domain-containing protein</fullName>
    </recommendedName>
</protein>
<evidence type="ECO:0000256" key="1">
    <source>
        <dbReference type="SAM" id="Phobius"/>
    </source>
</evidence>
<gene>
    <name evidence="2" type="ORF">ABC228_03415</name>
</gene>
<dbReference type="Proteomes" id="UP001444625">
    <property type="component" value="Unassembled WGS sequence"/>
</dbReference>
<organism evidence="2 3">
    <name type="scientific">Ornithinibacillus xuwenensis</name>
    <dbReference type="NCBI Taxonomy" id="3144668"/>
    <lineage>
        <taxon>Bacteria</taxon>
        <taxon>Bacillati</taxon>
        <taxon>Bacillota</taxon>
        <taxon>Bacilli</taxon>
        <taxon>Bacillales</taxon>
        <taxon>Bacillaceae</taxon>
        <taxon>Ornithinibacillus</taxon>
    </lineage>
</organism>
<evidence type="ECO:0000313" key="2">
    <source>
        <dbReference type="EMBL" id="MEN2766223.1"/>
    </source>
</evidence>
<reference evidence="2 3" key="1">
    <citation type="submission" date="2024-05" db="EMBL/GenBank/DDBJ databases">
        <authorList>
            <person name="Haq I."/>
            <person name="Ullah Z."/>
            <person name="Ahmad R."/>
            <person name="Li M."/>
            <person name="Tong Y."/>
        </authorList>
    </citation>
    <scope>NUCLEOTIDE SEQUENCE [LARGE SCALE GENOMIC DNA]</scope>
    <source>
        <strain evidence="2 3">16A2E</strain>
    </source>
</reference>
<dbReference type="RefSeq" id="WP_345823677.1">
    <property type="nucleotide sequence ID" value="NZ_JBDIML010000001.1"/>
</dbReference>
<evidence type="ECO:0000313" key="3">
    <source>
        <dbReference type="Proteomes" id="UP001444625"/>
    </source>
</evidence>
<comment type="caution">
    <text evidence="2">The sequence shown here is derived from an EMBL/GenBank/DDBJ whole genome shotgun (WGS) entry which is preliminary data.</text>
</comment>
<name>A0ABU9XD81_9BACI</name>
<proteinExistence type="predicted"/>
<sequence length="123" mass="14515">MKRNKKNWLLFGVVIFIITGISVYYIYFFSPKNSLELYQDIAFADTYEKALDLTEEGYEAYFQEEDFEHIKEGSLEQIGQFTLLDYDDQSYIVMTTPGTEKLKVLRVESLPEDIRVYLKELLP</sequence>
<keyword evidence="1" id="KW-0812">Transmembrane</keyword>
<evidence type="ECO:0008006" key="4">
    <source>
        <dbReference type="Google" id="ProtNLM"/>
    </source>
</evidence>
<dbReference type="EMBL" id="JBDIML010000001">
    <property type="protein sequence ID" value="MEN2766223.1"/>
    <property type="molecule type" value="Genomic_DNA"/>
</dbReference>
<keyword evidence="3" id="KW-1185">Reference proteome</keyword>